<feature type="compositionally biased region" description="Polar residues" evidence="1">
    <location>
        <begin position="172"/>
        <end position="187"/>
    </location>
</feature>
<proteinExistence type="predicted"/>
<evidence type="ECO:0000313" key="4">
    <source>
        <dbReference type="Proteomes" id="UP001155483"/>
    </source>
</evidence>
<feature type="transmembrane region" description="Helical" evidence="2">
    <location>
        <begin position="107"/>
        <end position="125"/>
    </location>
</feature>
<reference evidence="3" key="1">
    <citation type="submission" date="2022-09" db="EMBL/GenBank/DDBJ databases">
        <authorList>
            <person name="Yuan C."/>
            <person name="Ke Z."/>
        </authorList>
    </citation>
    <scope>NUCLEOTIDE SEQUENCE</scope>
    <source>
        <strain evidence="3">LB-8</strain>
    </source>
</reference>
<gene>
    <name evidence="3" type="ORF">OCK74_03595</name>
</gene>
<dbReference type="InterPro" id="IPR011990">
    <property type="entry name" value="TPR-like_helical_dom_sf"/>
</dbReference>
<keyword evidence="2" id="KW-0812">Transmembrane</keyword>
<reference evidence="3" key="2">
    <citation type="submission" date="2023-04" db="EMBL/GenBank/DDBJ databases">
        <title>Paracnuella aquatica gen. nov., sp. nov., a member of the family Chitinophagaceae isolated from a hot spring.</title>
        <authorList>
            <person name="Wang C."/>
        </authorList>
    </citation>
    <scope>NUCLEOTIDE SEQUENCE</scope>
    <source>
        <strain evidence="3">LB-8</strain>
    </source>
</reference>
<evidence type="ECO:0008006" key="5">
    <source>
        <dbReference type="Google" id="ProtNLM"/>
    </source>
</evidence>
<feature type="region of interest" description="Disordered" evidence="1">
    <location>
        <begin position="135"/>
        <end position="188"/>
    </location>
</feature>
<dbReference type="Gene3D" id="1.25.40.10">
    <property type="entry name" value="Tetratricopeptide repeat domain"/>
    <property type="match status" value="1"/>
</dbReference>
<sequence>MNEILLEKVKDYFSVNMTPEERLQFEKDLETDEELAKLFDLYQTIENGVDDIEEYTEEEAALRDTLKELHEEYGIHERHHEPEAFIEAHTSTTEVGKVRSINLWKNLAIAAVLISIIALCVIWLVPERKSSQDIANKNETKEQPVSTIPEDTSTLPVNKTDEHKAMQEKSEPQQNKDSIQSIKPSTLTKEEREALYANNFKADKTPARTPDLLKDAMDHYKDQEYRDAIATIDIESIQTSLEDQRTRGIPDEQQRQEENITLFYAHYYKAISHMAENKTSQAIPELRNALKRSPDQFWQGKTRWYMALANLKTGKVKEATALLKQVAHSSQAREYRLKALKLINDLPVQ</sequence>
<evidence type="ECO:0000256" key="2">
    <source>
        <dbReference type="SAM" id="Phobius"/>
    </source>
</evidence>
<evidence type="ECO:0000313" key="3">
    <source>
        <dbReference type="EMBL" id="MCU7548179.1"/>
    </source>
</evidence>
<dbReference type="AlphaFoldDB" id="A0A9X2XSD5"/>
<organism evidence="3 4">
    <name type="scientific">Paraflavisolibacter caeni</name>
    <dbReference type="NCBI Taxonomy" id="2982496"/>
    <lineage>
        <taxon>Bacteria</taxon>
        <taxon>Pseudomonadati</taxon>
        <taxon>Bacteroidota</taxon>
        <taxon>Chitinophagia</taxon>
        <taxon>Chitinophagales</taxon>
        <taxon>Chitinophagaceae</taxon>
        <taxon>Paraflavisolibacter</taxon>
    </lineage>
</organism>
<feature type="compositionally biased region" description="Basic and acidic residues" evidence="1">
    <location>
        <begin position="159"/>
        <end position="171"/>
    </location>
</feature>
<dbReference type="EMBL" id="JAOTIF010000001">
    <property type="protein sequence ID" value="MCU7548179.1"/>
    <property type="molecule type" value="Genomic_DNA"/>
</dbReference>
<evidence type="ECO:0000256" key="1">
    <source>
        <dbReference type="SAM" id="MobiDB-lite"/>
    </source>
</evidence>
<keyword evidence="4" id="KW-1185">Reference proteome</keyword>
<comment type="caution">
    <text evidence="3">The sequence shown here is derived from an EMBL/GenBank/DDBJ whole genome shotgun (WGS) entry which is preliminary data.</text>
</comment>
<accession>A0A9X2XSD5</accession>
<feature type="compositionally biased region" description="Polar residues" evidence="1">
    <location>
        <begin position="143"/>
        <end position="157"/>
    </location>
</feature>
<keyword evidence="2" id="KW-1133">Transmembrane helix</keyword>
<dbReference type="Proteomes" id="UP001155483">
    <property type="component" value="Unassembled WGS sequence"/>
</dbReference>
<dbReference type="SUPFAM" id="SSF48452">
    <property type="entry name" value="TPR-like"/>
    <property type="match status" value="1"/>
</dbReference>
<dbReference type="RefSeq" id="WP_279295623.1">
    <property type="nucleotide sequence ID" value="NZ_JAOTIF010000001.1"/>
</dbReference>
<name>A0A9X2XSD5_9BACT</name>
<protein>
    <recommendedName>
        <fullName evidence="5">Tetratricopeptide repeat protein</fullName>
    </recommendedName>
</protein>
<keyword evidence="2" id="KW-0472">Membrane</keyword>